<dbReference type="Pfam" id="PF07751">
    <property type="entry name" value="Abi_2"/>
    <property type="match status" value="1"/>
</dbReference>
<reference evidence="1" key="1">
    <citation type="submission" date="2022-01" db="EMBL/GenBank/DDBJ databases">
        <title>Corynebacterium sp. nov isolated from isolated from the feces of the greater white-fronted geese (Anser albifrons) at Poyang Lake, PR China.</title>
        <authorList>
            <person name="Liu Q."/>
        </authorList>
    </citation>
    <scope>NUCLEOTIDE SEQUENCE</scope>
    <source>
        <strain evidence="1">JCM 32435</strain>
    </source>
</reference>
<organism evidence="1 2">
    <name type="scientific">Corynebacterium uropygiale</name>
    <dbReference type="NCBI Taxonomy" id="1775911"/>
    <lineage>
        <taxon>Bacteria</taxon>
        <taxon>Bacillati</taxon>
        <taxon>Actinomycetota</taxon>
        <taxon>Actinomycetes</taxon>
        <taxon>Mycobacteriales</taxon>
        <taxon>Corynebacteriaceae</taxon>
        <taxon>Corynebacterium</taxon>
    </lineage>
</organism>
<dbReference type="EMBL" id="JAKGSI010000001">
    <property type="protein sequence ID" value="MCF4006140.1"/>
    <property type="molecule type" value="Genomic_DNA"/>
</dbReference>
<sequence length="225" mass="26246">MAQLDQWFSSARMSTYSFHPDPEALYVWNTRITKAFLEDIQHIEVLLRNRMDDALTSRCTMKNGSETVSWFSNEKLALSKKNGEQLNRAIRKVEDKCGVSTHGKVIAELPFDFWYYLLSKSYSTTVWPCFHKLLRVESAKRVKGGLQRIPVPDRQQFKKQVGIIYTLRNRCSHHEPIVKDNFKKESSSLDRKQMAIEKVANWLDPDAADWILKNSRVNLVRAQRP</sequence>
<evidence type="ECO:0000313" key="1">
    <source>
        <dbReference type="EMBL" id="MCF4006140.1"/>
    </source>
</evidence>
<dbReference type="RefSeq" id="WP_236117915.1">
    <property type="nucleotide sequence ID" value="NZ_JAKGSI010000001.1"/>
</dbReference>
<accession>A0A9X1TXI9</accession>
<proteinExistence type="predicted"/>
<dbReference type="AlphaFoldDB" id="A0A9X1TXI9"/>
<dbReference type="InterPro" id="IPR011664">
    <property type="entry name" value="Abi_system_AbiD/AbiF-like"/>
</dbReference>
<dbReference type="Proteomes" id="UP001139336">
    <property type="component" value="Unassembled WGS sequence"/>
</dbReference>
<keyword evidence="2" id="KW-1185">Reference proteome</keyword>
<gene>
    <name evidence="1" type="ORF">L1O03_02970</name>
</gene>
<comment type="caution">
    <text evidence="1">The sequence shown here is derived from an EMBL/GenBank/DDBJ whole genome shotgun (WGS) entry which is preliminary data.</text>
</comment>
<evidence type="ECO:0000313" key="2">
    <source>
        <dbReference type="Proteomes" id="UP001139336"/>
    </source>
</evidence>
<protein>
    <submittedName>
        <fullName evidence="1">Abi family protein</fullName>
    </submittedName>
</protein>
<name>A0A9X1TXI9_9CORY</name>